<accession>A0A1X7TB19</accession>
<evidence type="ECO:0000256" key="1">
    <source>
        <dbReference type="ARBA" id="ARBA00022441"/>
    </source>
</evidence>
<reference evidence="2" key="1">
    <citation type="submission" date="2017-05" db="UniProtKB">
        <authorList>
            <consortium name="EnsemblMetazoa"/>
        </authorList>
    </citation>
    <scope>IDENTIFICATION</scope>
</reference>
<proteinExistence type="predicted"/>
<dbReference type="EnsemblMetazoa" id="Aqu2.1.11744_001">
    <property type="protein sequence ID" value="Aqu2.1.11744_001"/>
    <property type="gene ID" value="Aqu2.1.11744"/>
</dbReference>
<dbReference type="InterPro" id="IPR011043">
    <property type="entry name" value="Gal_Oxase/kelch_b-propeller"/>
</dbReference>
<dbReference type="SUPFAM" id="SSF50965">
    <property type="entry name" value="Galactose oxidase, central domain"/>
    <property type="match status" value="1"/>
</dbReference>
<dbReference type="InParanoid" id="A0A1X7TB19"/>
<dbReference type="Pfam" id="PF01344">
    <property type="entry name" value="Kelch_1"/>
    <property type="match status" value="1"/>
</dbReference>
<protein>
    <submittedName>
        <fullName evidence="2">Uncharacterized protein</fullName>
    </submittedName>
</protein>
<keyword evidence="1" id="KW-0880">Kelch repeat</keyword>
<dbReference type="InterPro" id="IPR006652">
    <property type="entry name" value="Kelch_1"/>
</dbReference>
<dbReference type="Gene3D" id="2.120.10.80">
    <property type="entry name" value="Kelch-type beta propeller"/>
    <property type="match status" value="1"/>
</dbReference>
<dbReference type="AlphaFoldDB" id="A0A1X7TB19"/>
<name>A0A1X7TB19_AMPQE</name>
<evidence type="ECO:0000313" key="2">
    <source>
        <dbReference type="EnsemblMetazoa" id="Aqu2.1.11744_001"/>
    </source>
</evidence>
<dbReference type="InterPro" id="IPR015915">
    <property type="entry name" value="Kelch-typ_b-propeller"/>
</dbReference>
<dbReference type="OrthoDB" id="10251809at2759"/>
<organism evidence="2">
    <name type="scientific">Amphimedon queenslandica</name>
    <name type="common">Sponge</name>
    <dbReference type="NCBI Taxonomy" id="400682"/>
    <lineage>
        <taxon>Eukaryota</taxon>
        <taxon>Metazoa</taxon>
        <taxon>Porifera</taxon>
        <taxon>Demospongiae</taxon>
        <taxon>Heteroscleromorpha</taxon>
        <taxon>Haplosclerida</taxon>
        <taxon>Niphatidae</taxon>
        <taxon>Amphimedon</taxon>
    </lineage>
</organism>
<sequence>MCSVVEVCNLKSGRWEQKPTTGDPPLGVHSYAAAVIRNEIFFFGGWCGHDNCYHNSLFSFNVDTLNWKELSPTTSHHGPMMRVQCGMTATIPDSFTNRYYHSLSVWNETQNTHWIIEFGGLRSGSILSNTIFIETISRHDLVVQPVLDINGYQKRRVLDPLSDPSSDKDILDKKPHNNDLLRLFKSCSSHHTVIGTALDVK</sequence>